<accession>A0A084INM5</accession>
<dbReference type="RefSeq" id="WP_037335174.1">
    <property type="nucleotide sequence ID" value="NZ_APNK01000005.1"/>
</dbReference>
<name>A0A084INM5_SALHC</name>
<sequence>MAGSSDFLFDPKLADMIDEAFERAGIDPADVTLRHINAARRSMNFMFSDWQTHGVSEWAVEKTVRPVTPGMTSFDLPDGGIDILEATLRRSGLDTEMYPISRGDYQAIPKKDLRGLPDRYWVDRNTGAPTVYIWQIGENSTDEIHYWYMRRFKDVGSLPDTLDIPSYFYDAFVAGVAARLAVKFAPDRVGFLQPEAERSFNRALDADGSRAPLTIRARYR</sequence>
<proteinExistence type="predicted"/>
<organism evidence="1 2">
    <name type="scientific">Salinisphaera hydrothermalis (strain C41B8)</name>
    <dbReference type="NCBI Taxonomy" id="1304275"/>
    <lineage>
        <taxon>Bacteria</taxon>
        <taxon>Pseudomonadati</taxon>
        <taxon>Pseudomonadota</taxon>
        <taxon>Gammaproteobacteria</taxon>
        <taxon>Salinisphaerales</taxon>
        <taxon>Salinisphaeraceae</taxon>
        <taxon>Salinisphaera</taxon>
    </lineage>
</organism>
<dbReference type="STRING" id="1304275.C41B8_05388"/>
<dbReference type="AlphaFoldDB" id="A0A084INM5"/>
<evidence type="ECO:0000313" key="2">
    <source>
        <dbReference type="Proteomes" id="UP000028302"/>
    </source>
</evidence>
<dbReference type="Proteomes" id="UP000028302">
    <property type="component" value="Unassembled WGS sequence"/>
</dbReference>
<dbReference type="Pfam" id="PF24175">
    <property type="entry name" value="SU10_adaptor"/>
    <property type="match status" value="1"/>
</dbReference>
<dbReference type="InterPro" id="IPR056209">
    <property type="entry name" value="SU10_adaptor"/>
</dbReference>
<evidence type="ECO:0000313" key="1">
    <source>
        <dbReference type="EMBL" id="KEZ78309.1"/>
    </source>
</evidence>
<reference evidence="1 2" key="1">
    <citation type="submission" date="2013-03" db="EMBL/GenBank/DDBJ databases">
        <title>Salinisphaera hydrothermalis C41B8 Genome Sequencing.</title>
        <authorList>
            <person name="Li C."/>
            <person name="Lai Q."/>
            <person name="Shao Z."/>
        </authorList>
    </citation>
    <scope>NUCLEOTIDE SEQUENCE [LARGE SCALE GENOMIC DNA]</scope>
    <source>
        <strain evidence="1 2">C41B8</strain>
    </source>
</reference>
<dbReference type="EMBL" id="APNK01000005">
    <property type="protein sequence ID" value="KEZ78309.1"/>
    <property type="molecule type" value="Genomic_DNA"/>
</dbReference>
<gene>
    <name evidence="1" type="ORF">C41B8_05388</name>
</gene>
<comment type="caution">
    <text evidence="1">The sequence shown here is derived from an EMBL/GenBank/DDBJ whole genome shotgun (WGS) entry which is preliminary data.</text>
</comment>
<protein>
    <submittedName>
        <fullName evidence="1">Uncharacterized protein</fullName>
    </submittedName>
</protein>
<keyword evidence="2" id="KW-1185">Reference proteome</keyword>
<dbReference type="eggNOG" id="ENOG5031HC8">
    <property type="taxonomic scope" value="Bacteria"/>
</dbReference>